<feature type="compositionally biased region" description="Low complexity" evidence="1">
    <location>
        <begin position="1305"/>
        <end position="1318"/>
    </location>
</feature>
<feature type="compositionally biased region" description="Basic and acidic residues" evidence="1">
    <location>
        <begin position="619"/>
        <end position="634"/>
    </location>
</feature>
<dbReference type="PANTHER" id="PTHR48209:SF2">
    <property type="entry name" value="FI24008P1"/>
    <property type="match status" value="1"/>
</dbReference>
<reference evidence="3" key="1">
    <citation type="journal article" date="2019" name="Nat. Commun.">
        <title>Expansion of phycobilisome linker gene families in mesophilic red algae.</title>
        <authorList>
            <person name="Lee J."/>
            <person name="Kim D."/>
            <person name="Bhattacharya D."/>
            <person name="Yoon H.S."/>
        </authorList>
    </citation>
    <scope>NUCLEOTIDE SEQUENCE [LARGE SCALE GENOMIC DNA]</scope>
    <source>
        <strain evidence="3">CCMP 1328</strain>
    </source>
</reference>
<sequence>MVLAQPVPSTPMSSWSRLLPWARKAGSTDAAQLPQAQQKGGAEQDVRLERGQDDTDGWEASDHLEDDEVLTQYSSELSFAELIQRHEDWVDELDHADTPMTPAQASALDALRAFTQFQSSAQNILRKRKTVRRLHLDALLGHEPAEPEPESEPSDIAKRVVFGKLPRYTIQAPRAQVSIQEDASVLDDALLRLEHLFALVAPGMVSHTELLRLSRLLVHPGEEAEHDDAAEATENGHEQSAERGGAAKGMVSSERETSDDENDPHAILEQERTELTREWRCIDRDMHMSQMLASWTQARLSRRACVEAYRLLTDAVVKATAELIHAKHVAAHGRAPAAAAAPRSAANRMVRTNPAPQQQAVKRLKVWPNALEARRAVLHAALAAKYGSIEQVPSAVMMAGAPVVLFVRDACCGTSQGHFGDSVVSAEKCLLEFVDYEPAQFLAGVQSEREVASADLLLWQWQSVCLGAALVKVVDVAKAEQVRLLIGTIVKNEVLEAGFAPVLIVLHAPAHSQLLQPAALDALAALGTALRVRLHIESDCVPLLAHGEVPRNVQQVCDTAHSLILEPSKWFGFEAPCASLTYMQPERWNADVDDEDVDSGDEDDNSIEEEASMGEPGLGDDREGMRDGSGSDHEGDSDEGSERNMVSRKAKSSRARKRPLGTFRTEGELAITTVLQEGSLHAVVALWLLMTRLGTLRMRKLVEDCVVATSRVLEHLYLSPSLEVRVAGCGALLISHRMSQVDKAMRKYKARDRLAWVNRALLRLCTAQDAARYLCLGLLTQGVPSSSAASGSDSSTSLPSGDEQLILFSVPRILALNKLSVPEQTDAERFGDLLSSLSRDYEIALVSGQAFSRKMLRARTDLHLLDAQLAKSINAVVSFAVLRLVPEELESEQGEGDEGNDITFGREHGEEPEFDRASELVDVQLVFGDVIERVLAERKEEELARNRSASDGEGWFDVEVDEAAQCVLLYASAGTESVHAVRMAEMAAKIVATACEQATSEWRTQRLQQDHEDEELYENDQEEEEDPVAEAAILSEKSRQVKILMQRGVAPTVVSKPVGTGSALASTVHDSKAEEEEEEEEEEAVDDESEEDEEEEEEERVESAAVSVRAEGREMREMAGEKGEVTDLPFAARGSIEGNDNEEPVDGQYVSTEPAPSRKGKKSSSRGKSGSGSSSKKSTRRSKHKESSEDEEDSSGDDGGEDEDDSHDDDHDDDDDVSDEDEDEEEEDDEDEESSTESESKSHSESEEEQKPSKKSKGKSAEALETKNKSKSDRSAAASKKPETGGRGSARRTLASPSDRREASSKGPTSGGRSSSGGAPADNTVAATAGLFGMLWGGTDSSAKNPAVADKVRNKDRSASSAARASKKGGESSSLEESSSSVSEEEQKPRGKGSSASAARGLKHSKKDEKKRRDSVTTTPSGSSEDEDQDASGASDSGDSASASEAESGSESSVSEKEAPRRVPANRKGGSARPAATRSKALDAGAKKKTKAHVAPSESESESDSESEGDGSSFDGSSEDEEETRSPPVAKSKSKSSSKPAVESRSSKKVAAVPSASSRKSSGKRR</sequence>
<dbReference type="OMA" id="ENGHEQS"/>
<feature type="compositionally biased region" description="Basic and acidic residues" evidence="1">
    <location>
        <begin position="1406"/>
        <end position="1415"/>
    </location>
</feature>
<feature type="compositionally biased region" description="Acidic residues" evidence="1">
    <location>
        <begin position="1499"/>
        <end position="1509"/>
    </location>
</feature>
<feature type="compositionally biased region" description="Basic and acidic residues" evidence="1">
    <location>
        <begin position="224"/>
        <end position="241"/>
    </location>
</feature>
<feature type="compositionally biased region" description="Acidic residues" evidence="1">
    <location>
        <begin position="592"/>
        <end position="612"/>
    </location>
</feature>
<feature type="region of interest" description="Disordered" evidence="1">
    <location>
        <begin position="1003"/>
        <end position="1027"/>
    </location>
</feature>
<keyword evidence="3" id="KW-1185">Reference proteome</keyword>
<feature type="compositionally biased region" description="Basic and acidic residues" evidence="1">
    <location>
        <begin position="42"/>
        <end position="53"/>
    </location>
</feature>
<feature type="compositionally biased region" description="Basic and acidic residues" evidence="1">
    <location>
        <begin position="1110"/>
        <end position="1125"/>
    </location>
</feature>
<dbReference type="PANTHER" id="PTHR48209">
    <property type="entry name" value="AGL056WP"/>
    <property type="match status" value="1"/>
</dbReference>
<feature type="compositionally biased region" description="Acidic residues" evidence="1">
    <location>
        <begin position="890"/>
        <end position="900"/>
    </location>
</feature>
<protein>
    <submittedName>
        <fullName evidence="2">Uncharacterized protein</fullName>
    </submittedName>
</protein>
<gene>
    <name evidence="2" type="ORF">FVE85_2349</name>
</gene>
<feature type="region of interest" description="Disordered" evidence="1">
    <location>
        <begin position="890"/>
        <end position="913"/>
    </location>
</feature>
<feature type="compositionally biased region" description="Basic and acidic residues" evidence="1">
    <location>
        <begin position="904"/>
        <end position="913"/>
    </location>
</feature>
<feature type="compositionally biased region" description="Low complexity" evidence="1">
    <location>
        <begin position="1526"/>
        <end position="1560"/>
    </location>
</feature>
<name>A0A5J4YZL0_PORPP</name>
<dbReference type="EMBL" id="VRMN01000003">
    <property type="protein sequence ID" value="KAA8496194.1"/>
    <property type="molecule type" value="Genomic_DNA"/>
</dbReference>
<feature type="compositionally biased region" description="Basic and acidic residues" evidence="1">
    <location>
        <begin position="1238"/>
        <end position="1252"/>
    </location>
</feature>
<feature type="compositionally biased region" description="Low complexity" evidence="1">
    <location>
        <begin position="1371"/>
        <end position="1382"/>
    </location>
</feature>
<comment type="caution">
    <text evidence="2">The sequence shown here is derived from an EMBL/GenBank/DDBJ whole genome shotgun (WGS) entry which is preliminary data.</text>
</comment>
<organism evidence="2 3">
    <name type="scientific">Porphyridium purpureum</name>
    <name type="common">Red alga</name>
    <name type="synonym">Porphyridium cruentum</name>
    <dbReference type="NCBI Taxonomy" id="35688"/>
    <lineage>
        <taxon>Eukaryota</taxon>
        <taxon>Rhodophyta</taxon>
        <taxon>Bangiophyceae</taxon>
        <taxon>Porphyridiales</taxon>
        <taxon>Porphyridiaceae</taxon>
        <taxon>Porphyridium</taxon>
    </lineage>
</organism>
<feature type="compositionally biased region" description="Low complexity" evidence="1">
    <location>
        <begin position="1431"/>
        <end position="1453"/>
    </location>
</feature>
<feature type="compositionally biased region" description="Acidic residues" evidence="1">
    <location>
        <begin position="1073"/>
        <end position="1100"/>
    </location>
</feature>
<accession>A0A5J4YZL0</accession>
<feature type="compositionally biased region" description="Basic and acidic residues" evidence="1">
    <location>
        <begin position="1259"/>
        <end position="1284"/>
    </location>
</feature>
<evidence type="ECO:0000313" key="3">
    <source>
        <dbReference type="Proteomes" id="UP000324585"/>
    </source>
</evidence>
<feature type="compositionally biased region" description="Low complexity" evidence="1">
    <location>
        <begin position="1166"/>
        <end position="1176"/>
    </location>
</feature>
<feature type="region of interest" description="Disordered" evidence="1">
    <location>
        <begin position="592"/>
        <end position="659"/>
    </location>
</feature>
<proteinExistence type="predicted"/>
<evidence type="ECO:0000313" key="2">
    <source>
        <dbReference type="EMBL" id="KAA8496194.1"/>
    </source>
</evidence>
<evidence type="ECO:0000256" key="1">
    <source>
        <dbReference type="SAM" id="MobiDB-lite"/>
    </source>
</evidence>
<feature type="region of interest" description="Disordered" evidence="1">
    <location>
        <begin position="26"/>
        <end position="60"/>
    </location>
</feature>
<feature type="compositionally biased region" description="Basic residues" evidence="1">
    <location>
        <begin position="646"/>
        <end position="659"/>
    </location>
</feature>
<feature type="compositionally biased region" description="Acidic residues" evidence="1">
    <location>
        <begin position="1011"/>
        <end position="1027"/>
    </location>
</feature>
<feature type="region of interest" description="Disordered" evidence="1">
    <location>
        <begin position="1054"/>
        <end position="1566"/>
    </location>
</feature>
<feature type="region of interest" description="Disordered" evidence="1">
    <location>
        <begin position="224"/>
        <end position="270"/>
    </location>
</feature>
<dbReference type="Proteomes" id="UP000324585">
    <property type="component" value="Unassembled WGS sequence"/>
</dbReference>
<feature type="compositionally biased region" description="Acidic residues" evidence="1">
    <location>
        <begin position="1188"/>
        <end position="1236"/>
    </location>
</feature>